<evidence type="ECO:0000313" key="1">
    <source>
        <dbReference type="EMBL" id="GAA0572478.1"/>
    </source>
</evidence>
<dbReference type="Proteomes" id="UP001499951">
    <property type="component" value="Unassembled WGS sequence"/>
</dbReference>
<reference evidence="1 2" key="1">
    <citation type="journal article" date="2019" name="Int. J. Syst. Evol. Microbiol.">
        <title>The Global Catalogue of Microorganisms (GCM) 10K type strain sequencing project: providing services to taxonomists for standard genome sequencing and annotation.</title>
        <authorList>
            <consortium name="The Broad Institute Genomics Platform"/>
            <consortium name="The Broad Institute Genome Sequencing Center for Infectious Disease"/>
            <person name="Wu L."/>
            <person name="Ma J."/>
        </authorList>
    </citation>
    <scope>NUCLEOTIDE SEQUENCE [LARGE SCALE GENOMIC DNA]</scope>
    <source>
        <strain evidence="1 2">JCM 15089</strain>
    </source>
</reference>
<comment type="caution">
    <text evidence="1">The sequence shown here is derived from an EMBL/GenBank/DDBJ whole genome shotgun (WGS) entry which is preliminary data.</text>
</comment>
<protein>
    <submittedName>
        <fullName evidence="1">Uncharacterized protein</fullName>
    </submittedName>
</protein>
<keyword evidence="2" id="KW-1185">Reference proteome</keyword>
<sequence length="139" mass="15800">MTTIVRPPLALMALVAATAGIAIANMFKWRNAKAKELYLSHCDIALLHPRLSDPVELDMGALTVGGSKQEFERYEWYVARLVYTLDECLRLVPDGEWEAVAKTQLGAHRTYLCSDYYAKQGYCSHYSPRMRALICQQRN</sequence>
<evidence type="ECO:0000313" key="2">
    <source>
        <dbReference type="Proteomes" id="UP001499951"/>
    </source>
</evidence>
<name>A0ABN1ERK6_9PROT</name>
<gene>
    <name evidence="1" type="ORF">GCM10008942_21510</name>
</gene>
<organism evidence="1 2">
    <name type="scientific">Rhizomicrobium electricum</name>
    <dbReference type="NCBI Taxonomy" id="480070"/>
    <lineage>
        <taxon>Bacteria</taxon>
        <taxon>Pseudomonadati</taxon>
        <taxon>Pseudomonadota</taxon>
        <taxon>Alphaproteobacteria</taxon>
        <taxon>Micropepsales</taxon>
        <taxon>Micropepsaceae</taxon>
        <taxon>Rhizomicrobium</taxon>
    </lineage>
</organism>
<accession>A0ABN1ERK6</accession>
<dbReference type="RefSeq" id="WP_166934394.1">
    <property type="nucleotide sequence ID" value="NZ_BAAADD010000005.1"/>
</dbReference>
<proteinExistence type="predicted"/>
<dbReference type="EMBL" id="BAAADD010000005">
    <property type="protein sequence ID" value="GAA0572478.1"/>
    <property type="molecule type" value="Genomic_DNA"/>
</dbReference>